<dbReference type="PATRIC" id="fig|453.4.peg.870"/>
<dbReference type="RefSeq" id="WP_058444132.1">
    <property type="nucleotide sequence ID" value="NZ_CAAAHT010000014.1"/>
</dbReference>
<sequence length="1104" mass="129684">MKKNKKLILSLQSIHSELGSFYESALQILQNKNIPNKLQAAAYCIRELLTRLPNHFDSSLLKTNKKISTEFRPLIELWENLNIKNFLNIVPQTDNWEPEQISSIKIFLDRFNQLVINDKDIKATRREHAFQFIQKQNEQYSSEHLPDSHIDYLGKAFYVFSEYFNKVLHSPCSDTDEGAFTIKLGELELYLTGLIEPNVKETYAKIDKSILEAGETPNIENIKSILNLIHNKVSYDYFFDCLKSSYWLKPLNDAGVFKSPSNVSQYNEFIRVPSWGPSRYLVNIAEESPKEVSQIILTIPDTNNLKIHQDYVNAALKMPLDYAKTIVKKAIRFLNNPFCFYFANNLAEFAVFFLKNNCSEKAIEICFRLFDIKDSSNAYGRYKHFFTNDWEYNEKLNLIYSNMKTSEEKLNLFRLICLQLKKCLELDCFDKNSFVDHSSSWRQEIDKSNDLDNIKDTLTNWLVKLSEELLLSHEEEIVDLLISEPFPIFARVALYLLQDKPESNDYTFDLLQKEKYYTSLDMWHDYALLLQKAFPSWEQKKQESFLCFVSKIQIYEKKEQNEVIKYRIYYLIKDYLQGEIKSEFELMRQKYGDRKEPTFLIYLSSEAVSLEDLIPITQEEFDEKNLEERLKYLLNWEPKEKNTLYDDKAGLCHLLKNSIKSLPNEYIEHINLLKVEDEQFIIAVIYGFEGSLLENLTNWQSLINYLKWAIDNNSGKKNVNLTEIRMAACRLLDKGLSSNNIKIDFSLRNELWLVINNCLKDSDPLFSSEKTIQADDSDFYHKAINSVRSKALQCSILYGLWCLKNLDIPRGEGKKELLPELFQTFEYFLNLKKEQSLAVHSIYGRWLPWLYLLDQHWTCHNLSKILPHTKNSLKRYTAAWHTYLLYVQPYDEMFNYIEKEYDYAVNQLSSDSADKASIRLVSELIVFYLRGTIKSLESEIFNSLYKKNNIELFKEIISFTGRFSTEYCGEKAMSIWEKTLLKSEELDQYVPLTEFGYWTALDFLNDEWILDQIIIVLSKAKYIHPEHFVIDRLCKACKKHSSKVTEILNLIVSNKLIHSGFNMWSSGFEALIPELLNTESINETKSLINKLLLLGLKQFEKFVQ</sequence>
<comment type="caution">
    <text evidence="1">The sequence shown here is derived from an EMBL/GenBank/DDBJ whole genome shotgun (WGS) entry which is preliminary data.</text>
</comment>
<organism evidence="1 2">
    <name type="scientific">Legionella feeleii</name>
    <dbReference type="NCBI Taxonomy" id="453"/>
    <lineage>
        <taxon>Bacteria</taxon>
        <taxon>Pseudomonadati</taxon>
        <taxon>Pseudomonadota</taxon>
        <taxon>Gammaproteobacteria</taxon>
        <taxon>Legionellales</taxon>
        <taxon>Legionellaceae</taxon>
        <taxon>Legionella</taxon>
    </lineage>
</organism>
<dbReference type="Proteomes" id="UP000054698">
    <property type="component" value="Unassembled WGS sequence"/>
</dbReference>
<evidence type="ECO:0000313" key="2">
    <source>
        <dbReference type="Proteomes" id="UP000054698"/>
    </source>
</evidence>
<dbReference type="OrthoDB" id="8171242at2"/>
<name>A0A0W0U4F9_9GAMM</name>
<proteinExistence type="predicted"/>
<dbReference type="AlphaFoldDB" id="A0A0W0U4F9"/>
<accession>A0A0W0U4F9</accession>
<reference evidence="1 2" key="1">
    <citation type="submission" date="2015-11" db="EMBL/GenBank/DDBJ databases">
        <title>Genomic analysis of 38 Legionella species identifies large and diverse effector repertoires.</title>
        <authorList>
            <person name="Burstein D."/>
            <person name="Amaro F."/>
            <person name="Zusman T."/>
            <person name="Lifshitz Z."/>
            <person name="Cohen O."/>
            <person name="Gilbert J.A."/>
            <person name="Pupko T."/>
            <person name="Shuman H.A."/>
            <person name="Segal G."/>
        </authorList>
    </citation>
    <scope>NUCLEOTIDE SEQUENCE [LARGE SCALE GENOMIC DNA]</scope>
    <source>
        <strain evidence="1 2">WO-44C</strain>
    </source>
</reference>
<evidence type="ECO:0000313" key="1">
    <source>
        <dbReference type="EMBL" id="KTD02650.1"/>
    </source>
</evidence>
<dbReference type="STRING" id="453.Lfee_0805"/>
<dbReference type="EMBL" id="LNYB01000023">
    <property type="protein sequence ID" value="KTD02650.1"/>
    <property type="molecule type" value="Genomic_DNA"/>
</dbReference>
<protein>
    <recommendedName>
        <fullName evidence="3">DUF4020 domain-containing protein</fullName>
    </recommendedName>
</protein>
<gene>
    <name evidence="1" type="ORF">Lfee_0805</name>
</gene>
<keyword evidence="2" id="KW-1185">Reference proteome</keyword>
<evidence type="ECO:0008006" key="3">
    <source>
        <dbReference type="Google" id="ProtNLM"/>
    </source>
</evidence>